<dbReference type="Proteomes" id="UP000238296">
    <property type="component" value="Unassembled WGS sequence"/>
</dbReference>
<reference evidence="1 2" key="1">
    <citation type="journal article" date="2017" name="Int. J. Syst. Evol. Microbiol.">
        <title>Mycobacterium talmoniae sp. nov., a slowly growing mycobacterium isolated from human respiratory samples.</title>
        <authorList>
            <person name="Davidson R.M."/>
            <person name="DeGroote M.A."/>
            <person name="Marola J.L."/>
            <person name="Buss S."/>
            <person name="Jones V."/>
            <person name="McNeil M.R."/>
            <person name="Freifeld A.G."/>
            <person name="Elaine Epperson L."/>
            <person name="Hasan N.A."/>
            <person name="Jackson M."/>
            <person name="Iwen P.C."/>
            <person name="Salfinger M."/>
            <person name="Strong M."/>
        </authorList>
    </citation>
    <scope>NUCLEOTIDE SEQUENCE [LARGE SCALE GENOMIC DNA]</scope>
    <source>
        <strain evidence="1 2">ATCC BAA-2683</strain>
    </source>
</reference>
<name>A0A2S8BC59_9MYCO</name>
<proteinExistence type="predicted"/>
<dbReference type="EMBL" id="PPEA01000889">
    <property type="protein sequence ID" value="PQM44239.1"/>
    <property type="molecule type" value="Genomic_DNA"/>
</dbReference>
<gene>
    <name evidence="1" type="ORF">C1Y40_05600</name>
</gene>
<evidence type="ECO:0000313" key="2">
    <source>
        <dbReference type="Proteomes" id="UP000238296"/>
    </source>
</evidence>
<dbReference type="AlphaFoldDB" id="A0A2S8BC59"/>
<protein>
    <submittedName>
        <fullName evidence="1">Uncharacterized protein</fullName>
    </submittedName>
</protein>
<accession>A0A2S8BC59</accession>
<organism evidence="1 2">
    <name type="scientific">Mycobacterium talmoniae</name>
    <dbReference type="NCBI Taxonomy" id="1858794"/>
    <lineage>
        <taxon>Bacteria</taxon>
        <taxon>Bacillati</taxon>
        <taxon>Actinomycetota</taxon>
        <taxon>Actinomycetes</taxon>
        <taxon>Mycobacteriales</taxon>
        <taxon>Mycobacteriaceae</taxon>
        <taxon>Mycobacterium</taxon>
    </lineage>
</organism>
<comment type="caution">
    <text evidence="1">The sequence shown here is derived from an EMBL/GenBank/DDBJ whole genome shotgun (WGS) entry which is preliminary data.</text>
</comment>
<evidence type="ECO:0000313" key="1">
    <source>
        <dbReference type="EMBL" id="PQM44239.1"/>
    </source>
</evidence>
<sequence length="109" mass="11258">MSCQAAGPMGAQAANTVVSRIAGTEPAALNQAFTGQAMSLGRRAATIQLARLDDTPINAYVGGRVGAAIKEAVCKATVWSIRHAAAKPASVFWIKGGRRPAPAEQNELV</sequence>